<evidence type="ECO:0000256" key="13">
    <source>
        <dbReference type="PIRSR" id="PIRSR000109-2"/>
    </source>
</evidence>
<evidence type="ECO:0000256" key="6">
    <source>
        <dbReference type="ARBA" id="ARBA00018193"/>
    </source>
</evidence>
<dbReference type="Gene3D" id="3.40.50.720">
    <property type="entry name" value="NAD(P)-binding Rossmann-like Domain"/>
    <property type="match status" value="1"/>
</dbReference>
<feature type="binding site" evidence="13">
    <location>
        <position position="451"/>
    </location>
    <ligand>
        <name>substrate</name>
        <note>ligand shared between dimeric partners</note>
    </ligand>
</feature>
<keyword evidence="7 11" id="KW-0560">Oxidoreductase</keyword>
<evidence type="ECO:0000256" key="5">
    <source>
        <dbReference type="ARBA" id="ARBA00013011"/>
    </source>
</evidence>
<evidence type="ECO:0000256" key="8">
    <source>
        <dbReference type="ARBA" id="ARBA00023064"/>
    </source>
</evidence>
<keyword evidence="8 14" id="KW-0311">Gluconate utilization</keyword>
<feature type="active site" description="Proton donor" evidence="12">
    <location>
        <position position="189"/>
    </location>
</feature>
<evidence type="ECO:0000256" key="10">
    <source>
        <dbReference type="ARBA" id="ARBA00048640"/>
    </source>
</evidence>
<dbReference type="InterPro" id="IPR006115">
    <property type="entry name" value="6PGDH_NADP-bd"/>
</dbReference>
<dbReference type="RefSeq" id="WP_187083774.1">
    <property type="nucleotide sequence ID" value="NZ_JACORU010000010.1"/>
</dbReference>
<feature type="binding site" description="in other chain" evidence="13">
    <location>
        <begin position="185"/>
        <end position="186"/>
    </location>
    <ligand>
        <name>substrate</name>
        <note>ligand shared between dimeric partners</note>
    </ligand>
</feature>
<dbReference type="GO" id="GO:0006098">
    <property type="term" value="P:pentose-phosphate shunt"/>
    <property type="evidence" value="ECO:0007669"/>
    <property type="project" value="UniProtKB-KW"/>
</dbReference>
<evidence type="ECO:0000256" key="3">
    <source>
        <dbReference type="ARBA" id="ARBA00008419"/>
    </source>
</evidence>
<dbReference type="Gene3D" id="1.10.1040.10">
    <property type="entry name" value="N-(1-d-carboxylethyl)-l-norvaline Dehydrogenase, domain 2"/>
    <property type="match status" value="1"/>
</dbReference>
<organism evidence="16 17">
    <name type="scientific">Ramlibacter albus</name>
    <dbReference type="NCBI Taxonomy" id="2079448"/>
    <lineage>
        <taxon>Bacteria</taxon>
        <taxon>Pseudomonadati</taxon>
        <taxon>Pseudomonadota</taxon>
        <taxon>Betaproteobacteria</taxon>
        <taxon>Burkholderiales</taxon>
        <taxon>Comamonadaceae</taxon>
        <taxon>Ramlibacter</taxon>
    </lineage>
</organism>
<feature type="domain" description="6-phosphogluconate dehydrogenase C-terminal" evidence="15">
    <location>
        <begin position="178"/>
        <end position="467"/>
    </location>
</feature>
<dbReference type="GO" id="GO:0004616">
    <property type="term" value="F:phosphogluconate dehydrogenase (decarboxylating) activity"/>
    <property type="evidence" value="ECO:0007669"/>
    <property type="project" value="UniProtKB-EC"/>
</dbReference>
<feature type="binding site" description="in other chain" evidence="13">
    <location>
        <begin position="127"/>
        <end position="129"/>
    </location>
    <ligand>
        <name>substrate</name>
        <note>ligand shared between dimeric partners</note>
    </ligand>
</feature>
<name>A0A923S4B0_9BURK</name>
<dbReference type="PROSITE" id="PS00461">
    <property type="entry name" value="6PGD"/>
    <property type="match status" value="1"/>
</dbReference>
<dbReference type="Gene3D" id="1.20.5.320">
    <property type="entry name" value="6-Phosphogluconate Dehydrogenase, domain 3"/>
    <property type="match status" value="1"/>
</dbReference>
<dbReference type="EMBL" id="JACORU010000010">
    <property type="protein sequence ID" value="MBC5767286.1"/>
    <property type="molecule type" value="Genomic_DNA"/>
</dbReference>
<comment type="function">
    <text evidence="1 11">Catalyzes the oxidative decarboxylation of 6-phosphogluconate to ribulose 5-phosphate and CO(2), with concomitant reduction of NADP to NADPH.</text>
</comment>
<dbReference type="Pfam" id="PF00393">
    <property type="entry name" value="6PGD"/>
    <property type="match status" value="1"/>
</dbReference>
<feature type="binding site" evidence="13">
    <location>
        <position position="445"/>
    </location>
    <ligand>
        <name>substrate</name>
        <note>ligand shared between dimeric partners</note>
    </ligand>
</feature>
<dbReference type="SUPFAM" id="SSF51735">
    <property type="entry name" value="NAD(P)-binding Rossmann-fold domains"/>
    <property type="match status" value="1"/>
</dbReference>
<accession>A0A923S4B0</accession>
<feature type="binding site" description="in other chain" evidence="13">
    <location>
        <position position="101"/>
    </location>
    <ligand>
        <name>substrate</name>
        <note>ligand shared between dimeric partners</note>
    </ligand>
</feature>
<dbReference type="InterPro" id="IPR006183">
    <property type="entry name" value="Pgluconate_DH"/>
</dbReference>
<comment type="subunit">
    <text evidence="4 11">Homodimer.</text>
</comment>
<evidence type="ECO:0000256" key="14">
    <source>
        <dbReference type="RuleBase" id="RU000485"/>
    </source>
</evidence>
<dbReference type="SUPFAM" id="SSF48179">
    <property type="entry name" value="6-phosphogluconate dehydrogenase C-terminal domain-like"/>
    <property type="match status" value="1"/>
</dbReference>
<reference evidence="16" key="1">
    <citation type="submission" date="2020-08" db="EMBL/GenBank/DDBJ databases">
        <title>Ramlibacter sp. GTP1 16S ribosomal RNA gene genome sequencing and assembly.</title>
        <authorList>
            <person name="Kang M."/>
        </authorList>
    </citation>
    <scope>NUCLEOTIDE SEQUENCE</scope>
    <source>
        <strain evidence="16">GTP1</strain>
    </source>
</reference>
<evidence type="ECO:0000256" key="7">
    <source>
        <dbReference type="ARBA" id="ARBA00023002"/>
    </source>
</evidence>
<keyword evidence="17" id="KW-1185">Reference proteome</keyword>
<feature type="active site" description="Proton acceptor" evidence="12">
    <location>
        <position position="182"/>
    </location>
</feature>
<dbReference type="NCBIfam" id="NF006765">
    <property type="entry name" value="PRK09287.1"/>
    <property type="match status" value="1"/>
</dbReference>
<keyword evidence="9 11" id="KW-0570">Pentose shunt</keyword>
<evidence type="ECO:0000259" key="15">
    <source>
        <dbReference type="SMART" id="SM01350"/>
    </source>
</evidence>
<feature type="binding site" description="in other chain" evidence="13">
    <location>
        <position position="190"/>
    </location>
    <ligand>
        <name>substrate</name>
        <note>ligand shared between dimeric partners</note>
    </ligand>
</feature>
<dbReference type="PANTHER" id="PTHR11811">
    <property type="entry name" value="6-PHOSPHOGLUCONATE DEHYDROGENASE"/>
    <property type="match status" value="1"/>
</dbReference>
<gene>
    <name evidence="16" type="primary">gndA</name>
    <name evidence="16" type="ORF">H8R02_22655</name>
</gene>
<evidence type="ECO:0000256" key="4">
    <source>
        <dbReference type="ARBA" id="ARBA00011738"/>
    </source>
</evidence>
<dbReference type="InterPro" id="IPR036291">
    <property type="entry name" value="NAD(P)-bd_dom_sf"/>
</dbReference>
<dbReference type="EC" id="1.1.1.44" evidence="5 11"/>
<evidence type="ECO:0000256" key="11">
    <source>
        <dbReference type="PIRNR" id="PIRNR000109"/>
    </source>
</evidence>
<dbReference type="Pfam" id="PF03446">
    <property type="entry name" value="NAD_binding_2"/>
    <property type="match status" value="1"/>
</dbReference>
<dbReference type="PIRSF" id="PIRSF000109">
    <property type="entry name" value="6PGD"/>
    <property type="match status" value="1"/>
</dbReference>
<feature type="binding site" description="in other chain" evidence="13">
    <location>
        <position position="287"/>
    </location>
    <ligand>
        <name>substrate</name>
        <note>ligand shared between dimeric partners</note>
    </ligand>
</feature>
<evidence type="ECO:0000313" key="16">
    <source>
        <dbReference type="EMBL" id="MBC5767286.1"/>
    </source>
</evidence>
<dbReference type="NCBIfam" id="TIGR00873">
    <property type="entry name" value="gnd"/>
    <property type="match status" value="1"/>
</dbReference>
<evidence type="ECO:0000256" key="9">
    <source>
        <dbReference type="ARBA" id="ARBA00023126"/>
    </source>
</evidence>
<comment type="similarity">
    <text evidence="3 11 14">Belongs to the 6-phosphogluconate dehydrogenase family.</text>
</comment>
<comment type="catalytic activity">
    <reaction evidence="10 11 14">
        <text>6-phospho-D-gluconate + NADP(+) = D-ribulose 5-phosphate + CO2 + NADPH</text>
        <dbReference type="Rhea" id="RHEA:10116"/>
        <dbReference type="ChEBI" id="CHEBI:16526"/>
        <dbReference type="ChEBI" id="CHEBI:57783"/>
        <dbReference type="ChEBI" id="CHEBI:58121"/>
        <dbReference type="ChEBI" id="CHEBI:58349"/>
        <dbReference type="ChEBI" id="CHEBI:58759"/>
        <dbReference type="EC" id="1.1.1.44"/>
    </reaction>
</comment>
<evidence type="ECO:0000256" key="2">
    <source>
        <dbReference type="ARBA" id="ARBA00004874"/>
    </source>
</evidence>
<dbReference type="InterPro" id="IPR006184">
    <property type="entry name" value="6PGdom_BS"/>
</dbReference>
<comment type="pathway">
    <text evidence="2 11 14">Carbohydrate degradation; pentose phosphate pathway; D-ribulose 5-phosphate from D-glucose 6-phosphate (oxidative stage): step 3/3.</text>
</comment>
<dbReference type="Proteomes" id="UP000596827">
    <property type="component" value="Unassembled WGS sequence"/>
</dbReference>
<dbReference type="FunFam" id="1.10.1040.10:FF:000002">
    <property type="entry name" value="6-phosphogluconate dehydrogenase, decarboxylating"/>
    <property type="match status" value="1"/>
</dbReference>
<protein>
    <recommendedName>
        <fullName evidence="6 11">6-phosphogluconate dehydrogenase, decarboxylating</fullName>
        <ecNumber evidence="5 11">1.1.1.44</ecNumber>
    </recommendedName>
</protein>
<dbReference type="SMART" id="SM01350">
    <property type="entry name" value="6PGD"/>
    <property type="match status" value="1"/>
</dbReference>
<sequence>MAFDLGVIGLGVMGANLARNFVDKGFSVAGFDVEAAKRERFLQAAASGRASAPPTMQAFVASLAAPRVVLAMVPAGAAVDAVIDSLRPLLEPGDIVVDGGNTRYGDTQARMLALEGTGLLYVGMGVSGGEEGALRGPALMPGGDERAWPRLKPLLQAVAARAGDGQPCCEWMGTGGAGHFVKMVHNGIEYADMQVIGEAYWLMRELLRMTPADIGRTFAQWNEGELESYLVAITADILSRIDPESGRPLVEVILDTAEQKGTGKWASQAALDFGLTAPTIAEAVFARTVSAAKEERVVAADVLKGPGGAFDGDPATLIEKIRRSLLAVKVCAYAQGFQLLQAGDREHVWNLPLAGIATIWRAGCIIRARLLEDIRSAYARDGELVNLMLDARFAATLAACQEDLRDVVGLAARHGVPAPAFMSALAYYDAYRSPQLPANLLQAQRDYFGSHLYQRVDRPGKFHTQWGLRSTS</sequence>
<dbReference type="GO" id="GO:0050661">
    <property type="term" value="F:NADP binding"/>
    <property type="evidence" value="ECO:0007669"/>
    <property type="project" value="InterPro"/>
</dbReference>
<comment type="caution">
    <text evidence="16">The sequence shown here is derived from an EMBL/GenBank/DDBJ whole genome shotgun (WGS) entry which is preliminary data.</text>
</comment>
<dbReference type="AlphaFoldDB" id="A0A923S4B0"/>
<dbReference type="GO" id="GO:0019521">
    <property type="term" value="P:D-gluconate metabolic process"/>
    <property type="evidence" value="ECO:0007669"/>
    <property type="project" value="UniProtKB-KW"/>
</dbReference>
<dbReference type="PRINTS" id="PR00076">
    <property type="entry name" value="6PGDHDRGNASE"/>
</dbReference>
<evidence type="ECO:0000256" key="1">
    <source>
        <dbReference type="ARBA" id="ARBA00002526"/>
    </source>
</evidence>
<dbReference type="InterPro" id="IPR006113">
    <property type="entry name" value="6PGDH_Gnd/GntZ"/>
</dbReference>
<keyword evidence="11 14" id="KW-0521">NADP</keyword>
<proteinExistence type="inferred from homology"/>
<dbReference type="InterPro" id="IPR008927">
    <property type="entry name" value="6-PGluconate_DH-like_C_sf"/>
</dbReference>
<evidence type="ECO:0000313" key="17">
    <source>
        <dbReference type="Proteomes" id="UP000596827"/>
    </source>
</evidence>
<evidence type="ECO:0000256" key="12">
    <source>
        <dbReference type="PIRSR" id="PIRSR000109-1"/>
    </source>
</evidence>
<dbReference type="InterPro" id="IPR013328">
    <property type="entry name" value="6PGD_dom2"/>
</dbReference>
<feature type="binding site" description="in other chain" evidence="13">
    <location>
        <position position="260"/>
    </location>
    <ligand>
        <name>substrate</name>
        <note>ligand shared between dimeric partners</note>
    </ligand>
</feature>
<dbReference type="InterPro" id="IPR006114">
    <property type="entry name" value="6PGDH_C"/>
</dbReference>